<evidence type="ECO:0000256" key="7">
    <source>
        <dbReference type="SAM" id="MobiDB-lite"/>
    </source>
</evidence>
<comment type="subcellular location">
    <subcellularLocation>
        <location evidence="1 6">Membrane</location>
        <topology evidence="1 6">Multi-pass membrane protein</topology>
    </subcellularLocation>
</comment>
<keyword evidence="9" id="KW-1185">Reference proteome</keyword>
<feature type="transmembrane region" description="Helical" evidence="6">
    <location>
        <begin position="186"/>
        <end position="207"/>
    </location>
</feature>
<evidence type="ECO:0000256" key="4">
    <source>
        <dbReference type="ARBA" id="ARBA00022989"/>
    </source>
</evidence>
<feature type="transmembrane region" description="Helical" evidence="6">
    <location>
        <begin position="84"/>
        <end position="102"/>
    </location>
</feature>
<keyword evidence="6" id="KW-0592">Phosphate transport</keyword>
<feature type="transmembrane region" description="Helical" evidence="6">
    <location>
        <begin position="114"/>
        <end position="132"/>
    </location>
</feature>
<protein>
    <recommendedName>
        <fullName evidence="6">Phosphate transporter</fullName>
    </recommendedName>
</protein>
<dbReference type="InterPro" id="IPR001204">
    <property type="entry name" value="Phos_transporter"/>
</dbReference>
<feature type="transmembrane region" description="Helical" evidence="6">
    <location>
        <begin position="257"/>
        <end position="284"/>
    </location>
</feature>
<name>A0ABT7IJA2_9BURK</name>
<dbReference type="Pfam" id="PF01384">
    <property type="entry name" value="PHO4"/>
    <property type="match status" value="1"/>
</dbReference>
<feature type="transmembrane region" description="Helical" evidence="6">
    <location>
        <begin position="6"/>
        <end position="24"/>
    </location>
</feature>
<evidence type="ECO:0000256" key="3">
    <source>
        <dbReference type="ARBA" id="ARBA00022692"/>
    </source>
</evidence>
<reference evidence="8" key="1">
    <citation type="submission" date="2023-03" db="EMBL/GenBank/DDBJ databases">
        <title>Mesosutterella sp. nov. isolated from porcine feces.</title>
        <authorList>
            <person name="Yu S."/>
        </authorList>
    </citation>
    <scope>NUCLEOTIDE SEQUENCE</scope>
    <source>
        <strain evidence="8">AGMB02718</strain>
    </source>
</reference>
<dbReference type="PANTHER" id="PTHR11101:SF16">
    <property type="entry name" value="PHOSPHATE TRANSPORTER"/>
    <property type="match status" value="1"/>
</dbReference>
<feature type="region of interest" description="Disordered" evidence="7">
    <location>
        <begin position="743"/>
        <end position="764"/>
    </location>
</feature>
<keyword evidence="3 6" id="KW-0812">Transmembrane</keyword>
<gene>
    <name evidence="8" type="ORF">MUN46_000515</name>
</gene>
<evidence type="ECO:0000313" key="8">
    <source>
        <dbReference type="EMBL" id="MDL2058445.1"/>
    </source>
</evidence>
<accession>A0ABT7IJA2</accession>
<keyword evidence="4 6" id="KW-1133">Transmembrane helix</keyword>
<evidence type="ECO:0000256" key="5">
    <source>
        <dbReference type="ARBA" id="ARBA00023136"/>
    </source>
</evidence>
<feature type="transmembrane region" description="Helical" evidence="6">
    <location>
        <begin position="227"/>
        <end position="250"/>
    </location>
</feature>
<feature type="transmembrane region" description="Helical" evidence="6">
    <location>
        <begin position="304"/>
        <end position="329"/>
    </location>
</feature>
<feature type="transmembrane region" description="Helical" evidence="6">
    <location>
        <begin position="465"/>
        <end position="492"/>
    </location>
</feature>
<dbReference type="Proteomes" id="UP001165481">
    <property type="component" value="Unassembled WGS sequence"/>
</dbReference>
<feature type="transmembrane region" description="Helical" evidence="6">
    <location>
        <begin position="152"/>
        <end position="174"/>
    </location>
</feature>
<evidence type="ECO:0000256" key="1">
    <source>
        <dbReference type="ARBA" id="ARBA00004141"/>
    </source>
</evidence>
<comment type="similarity">
    <text evidence="6">Belongs to the inorganic phosphate transporter (PiT) (TC 2.A.20) family.</text>
</comment>
<feature type="transmembrane region" description="Helical" evidence="6">
    <location>
        <begin position="45"/>
        <end position="64"/>
    </location>
</feature>
<keyword evidence="2 6" id="KW-0813">Transport</keyword>
<dbReference type="RefSeq" id="WP_243377063.1">
    <property type="nucleotide sequence ID" value="NZ_JAKZJU020000001.1"/>
</dbReference>
<feature type="transmembrane region" description="Helical" evidence="6">
    <location>
        <begin position="498"/>
        <end position="515"/>
    </location>
</feature>
<dbReference type="EMBL" id="JAKZJU020000001">
    <property type="protein sequence ID" value="MDL2058445.1"/>
    <property type="molecule type" value="Genomic_DNA"/>
</dbReference>
<evidence type="ECO:0000256" key="2">
    <source>
        <dbReference type="ARBA" id="ARBA00022448"/>
    </source>
</evidence>
<organism evidence="8 9">
    <name type="scientific">Mesosutterella faecium</name>
    <dbReference type="NCBI Taxonomy" id="2925194"/>
    <lineage>
        <taxon>Bacteria</taxon>
        <taxon>Pseudomonadati</taxon>
        <taxon>Pseudomonadota</taxon>
        <taxon>Betaproteobacteria</taxon>
        <taxon>Burkholderiales</taxon>
        <taxon>Sutterellaceae</taxon>
        <taxon>Mesosutterella</taxon>
    </lineage>
</organism>
<evidence type="ECO:0000313" key="9">
    <source>
        <dbReference type="Proteomes" id="UP001165481"/>
    </source>
</evidence>
<comment type="caution">
    <text evidence="8">The sequence shown here is derived from an EMBL/GenBank/DDBJ whole genome shotgun (WGS) entry which is preliminary data.</text>
</comment>
<dbReference type="PANTHER" id="PTHR11101">
    <property type="entry name" value="PHOSPHATE TRANSPORTER"/>
    <property type="match status" value="1"/>
</dbReference>
<evidence type="ECO:0000256" key="6">
    <source>
        <dbReference type="RuleBase" id="RU363058"/>
    </source>
</evidence>
<keyword evidence="5 6" id="KW-0472">Membrane</keyword>
<proteinExistence type="inferred from homology"/>
<sequence>METFYLVILGFLALLAVIDLFVGVSNDATNFLNSAVGCRIAPFKVILAVAGAGVLLGATFSGGMMEIAKSGVFNPGMFTFKSVMVIYLSVMVTDVMLLNFFNTLGLPTSTSVSIVFELLGASVGVAANEILADGGTLSELGGYINNEKAFAMIAAILASVVVAFVSGVVVQYLMRIVFTFRYEKTFRKLGGLFGGFSLAMVFYFLVMKGARGASFMTPELLAFLDGHTWQILGTIFAAGSVILQLGMVFFRLNVFRVVILAGTFALAFAFAGNDLVNFVGVPIAALDSWKIYSAGGGAVPPEAFYMDALALPIAPPTILLLLSGIVMVLTLRFSKSARRVIETSLNLSSSSTGDREQFGASAPGRLIVRTMMGVGQVVLAFIPLSLQRAVNRRFEPVEPPAGTEPLPFDYVRASVNLILTAILISTATSMQLPLSTTYVTFMVGMGSSLADRAWDRESAVYRISGVLVVVVGWFLTALTAFIAASLVATLVLYGGRPVSILLIVLVLAVIVRMNLSKRRDQKKKRIDVRSLDRFGVRTLLNEDVARNYIASVSIFGEVVNALLADSERALRHTNNRATVLMDEVSASRSLYYAMAKYHGTHDDLDARFLYYRSLTNMKEVCRSLQRVASQAQEHVANRHRIFSGDLAENLVHLAGQLSDTEEVIRDFSEGWASAADVQKKAQKMIDQVARDQEALLAGISEYRLSLRGCELYMTFLQFVRDIVNHYSIVVALQNRLNEICAEDSNDLGDPKGRQASAPAPLGKA</sequence>